<evidence type="ECO:0000313" key="9">
    <source>
        <dbReference type="Proteomes" id="UP000321328"/>
    </source>
</evidence>
<dbReference type="OrthoDB" id="9806824at2"/>
<evidence type="ECO:0000256" key="2">
    <source>
        <dbReference type="ARBA" id="ARBA00022676"/>
    </source>
</evidence>
<dbReference type="PANTHER" id="PTHR43867:SF2">
    <property type="entry name" value="CELLULOSE SYNTHASE CATALYTIC SUBUNIT A [UDP-FORMING]"/>
    <property type="match status" value="1"/>
</dbReference>
<keyword evidence="4 7" id="KW-0812">Transmembrane</keyword>
<dbReference type="GO" id="GO:0005886">
    <property type="term" value="C:plasma membrane"/>
    <property type="evidence" value="ECO:0007669"/>
    <property type="project" value="TreeGrafter"/>
</dbReference>
<evidence type="ECO:0000256" key="3">
    <source>
        <dbReference type="ARBA" id="ARBA00022679"/>
    </source>
</evidence>
<feature type="transmembrane region" description="Helical" evidence="7">
    <location>
        <begin position="540"/>
        <end position="564"/>
    </location>
</feature>
<keyword evidence="3 8" id="KW-0808">Transferase</keyword>
<dbReference type="AlphaFoldDB" id="A0A511CUG2"/>
<feature type="transmembrane region" description="Helical" evidence="7">
    <location>
        <begin position="471"/>
        <end position="492"/>
    </location>
</feature>
<evidence type="ECO:0000313" key="8">
    <source>
        <dbReference type="EMBL" id="GEL16222.1"/>
    </source>
</evidence>
<evidence type="ECO:0000256" key="5">
    <source>
        <dbReference type="ARBA" id="ARBA00022989"/>
    </source>
</evidence>
<proteinExistence type="predicted"/>
<organism evidence="8 9">
    <name type="scientific">Pseudonocardia asaccharolytica DSM 44247 = NBRC 16224</name>
    <dbReference type="NCBI Taxonomy" id="1123024"/>
    <lineage>
        <taxon>Bacteria</taxon>
        <taxon>Bacillati</taxon>
        <taxon>Actinomycetota</taxon>
        <taxon>Actinomycetes</taxon>
        <taxon>Pseudonocardiales</taxon>
        <taxon>Pseudonocardiaceae</taxon>
        <taxon>Pseudonocardia</taxon>
    </lineage>
</organism>
<keyword evidence="6 7" id="KW-0472">Membrane</keyword>
<keyword evidence="5 7" id="KW-1133">Transmembrane helix</keyword>
<feature type="transmembrane region" description="Helical" evidence="7">
    <location>
        <begin position="512"/>
        <end position="533"/>
    </location>
</feature>
<dbReference type="Proteomes" id="UP000321328">
    <property type="component" value="Unassembled WGS sequence"/>
</dbReference>
<protein>
    <submittedName>
        <fullName evidence="8">N-acetylglucosaminyltransferase</fullName>
    </submittedName>
</protein>
<feature type="transmembrane region" description="Helical" evidence="7">
    <location>
        <begin position="66"/>
        <end position="87"/>
    </location>
</feature>
<dbReference type="InterPro" id="IPR029044">
    <property type="entry name" value="Nucleotide-diphossugar_trans"/>
</dbReference>
<dbReference type="PANTHER" id="PTHR43867">
    <property type="entry name" value="CELLULOSE SYNTHASE CATALYTIC SUBUNIT A [UDP-FORMING]"/>
    <property type="match status" value="1"/>
</dbReference>
<reference evidence="8 9" key="1">
    <citation type="submission" date="2019-07" db="EMBL/GenBank/DDBJ databases">
        <title>Whole genome shotgun sequence of Pseudonocardia asaccharolytica NBRC 16224.</title>
        <authorList>
            <person name="Hosoyama A."/>
            <person name="Uohara A."/>
            <person name="Ohji S."/>
            <person name="Ichikawa N."/>
        </authorList>
    </citation>
    <scope>NUCLEOTIDE SEQUENCE [LARGE SCALE GENOMIC DNA]</scope>
    <source>
        <strain evidence="8 9">NBRC 16224</strain>
    </source>
</reference>
<feature type="transmembrane region" description="Helical" evidence="7">
    <location>
        <begin position="584"/>
        <end position="605"/>
    </location>
</feature>
<evidence type="ECO:0000256" key="4">
    <source>
        <dbReference type="ARBA" id="ARBA00022692"/>
    </source>
</evidence>
<dbReference type="Gene3D" id="3.90.550.10">
    <property type="entry name" value="Spore Coat Polysaccharide Biosynthesis Protein SpsA, Chain A"/>
    <property type="match status" value="1"/>
</dbReference>
<dbReference type="Pfam" id="PF13641">
    <property type="entry name" value="Glyco_tranf_2_3"/>
    <property type="match status" value="1"/>
</dbReference>
<feature type="transmembrane region" description="Helical" evidence="7">
    <location>
        <begin position="394"/>
        <end position="421"/>
    </location>
</feature>
<dbReference type="SUPFAM" id="SSF53448">
    <property type="entry name" value="Nucleotide-diphospho-sugar transferases"/>
    <property type="match status" value="1"/>
</dbReference>
<dbReference type="GO" id="GO:0016758">
    <property type="term" value="F:hexosyltransferase activity"/>
    <property type="evidence" value="ECO:0007669"/>
    <property type="project" value="TreeGrafter"/>
</dbReference>
<keyword evidence="2 8" id="KW-0328">Glycosyltransferase</keyword>
<accession>A0A511CUG2</accession>
<gene>
    <name evidence="8" type="ORF">PA7_00590</name>
</gene>
<name>A0A511CUG2_9PSEU</name>
<dbReference type="InterPro" id="IPR050321">
    <property type="entry name" value="Glycosyltr_2/OpgH_subfam"/>
</dbReference>
<evidence type="ECO:0000256" key="1">
    <source>
        <dbReference type="ARBA" id="ARBA00004141"/>
    </source>
</evidence>
<sequence>MLPSVADAETVAFRAVDPPNPAEEIHRRSGGNVVAIPPSGPVLARRWRHPLQPTTFEPVLERRERLLVAALTVGWFGCLVWFWVWLLQPAHRAGWLGLALNGLVLLYLSGMPIYFMIGVNRLRRVRPDLPLPNLRVAFVVTKAPSEPWAVAGRTLCAMLAQDYPRRYDVWLCDESPTDEVRDWCARHGVRISTRAGVTAYHRSTWPRRTRCKEGNLAYFYDRVGYRDYDVVAQLDCDHVPAPGYLAAMVRPFIDRAVGYVAAPSVCDTNTEQSWSARGRLHREATFHGPAQLGHSAGLAPVCIGSHYAVRTAALAQIGGIGPELAEDFSTTFLLNSGGWEGAFAIDAEARGDGPPTFSAMLVQEFQWSRSLTTVLLGLVPRHLPRLPWRLRIRFLYALLYYPLIALTTVGGLALAPIAAVTGAPWIQVNYVEFLLHWWAISIWIVAITVLLRRRGLLRPPDAPILSWENYLYCLSRWPLIGWGVCAALLQAIRPRQITFRVTPKGPGGLEPFPLRLVAPYALVSLVMSGAALWGETHTRAAGYVFLCLLAAVSYAVVALALPLLHARESARAARVRFGTAVGTVRPALATALTVAIAAGIAAANYPAYAIWAFGW</sequence>
<feature type="transmembrane region" description="Helical" evidence="7">
    <location>
        <begin position="93"/>
        <end position="117"/>
    </location>
</feature>
<evidence type="ECO:0000256" key="7">
    <source>
        <dbReference type="SAM" id="Phobius"/>
    </source>
</evidence>
<dbReference type="EMBL" id="BJVI01000001">
    <property type="protein sequence ID" value="GEL16222.1"/>
    <property type="molecule type" value="Genomic_DNA"/>
</dbReference>
<comment type="caution">
    <text evidence="8">The sequence shown here is derived from an EMBL/GenBank/DDBJ whole genome shotgun (WGS) entry which is preliminary data.</text>
</comment>
<dbReference type="RefSeq" id="WP_084795887.1">
    <property type="nucleotide sequence ID" value="NZ_AUII01000003.1"/>
</dbReference>
<keyword evidence="9" id="KW-1185">Reference proteome</keyword>
<dbReference type="STRING" id="1123024.GCA_000423625_01132"/>
<comment type="subcellular location">
    <subcellularLocation>
        <location evidence="1">Membrane</location>
        <topology evidence="1">Multi-pass membrane protein</topology>
    </subcellularLocation>
</comment>
<feature type="transmembrane region" description="Helical" evidence="7">
    <location>
        <begin position="433"/>
        <end position="451"/>
    </location>
</feature>
<evidence type="ECO:0000256" key="6">
    <source>
        <dbReference type="ARBA" id="ARBA00023136"/>
    </source>
</evidence>